<keyword evidence="1" id="KW-1133">Transmembrane helix</keyword>
<gene>
    <name evidence="3" type="ORF">M5J20_03010</name>
</gene>
<evidence type="ECO:0000313" key="3">
    <source>
        <dbReference type="EMBL" id="MCP1387163.1"/>
    </source>
</evidence>
<feature type="transmembrane region" description="Helical" evidence="1">
    <location>
        <begin position="72"/>
        <end position="105"/>
    </location>
</feature>
<organism evidence="3 4">
    <name type="scientific">Corynebacterium stercoris</name>
    <dbReference type="NCBI Taxonomy" id="2943490"/>
    <lineage>
        <taxon>Bacteria</taxon>
        <taxon>Bacillati</taxon>
        <taxon>Actinomycetota</taxon>
        <taxon>Actinomycetes</taxon>
        <taxon>Mycobacteriales</taxon>
        <taxon>Corynebacteriaceae</taxon>
        <taxon>Corynebacterium</taxon>
    </lineage>
</organism>
<feature type="transmembrane region" description="Helical" evidence="1">
    <location>
        <begin position="34"/>
        <end position="60"/>
    </location>
</feature>
<evidence type="ECO:0000313" key="4">
    <source>
        <dbReference type="Proteomes" id="UP001204000"/>
    </source>
</evidence>
<keyword evidence="1" id="KW-0812">Transmembrane</keyword>
<dbReference type="Pfam" id="PF01478">
    <property type="entry name" value="Peptidase_A24"/>
    <property type="match status" value="1"/>
</dbReference>
<accession>A0ABT1G285</accession>
<evidence type="ECO:0000256" key="1">
    <source>
        <dbReference type="SAM" id="Phobius"/>
    </source>
</evidence>
<reference evidence="3" key="1">
    <citation type="submission" date="2022-05" db="EMBL/GenBank/DDBJ databases">
        <title>Corynebacterium sp. TA-R-1 sp. nov., isolated from human feces.</title>
        <authorList>
            <person name="Shamsuzzaman M."/>
            <person name="Dahal R.H."/>
        </authorList>
    </citation>
    <scope>NUCLEOTIDE SEQUENCE</scope>
    <source>
        <strain evidence="3">TA-R-1</strain>
    </source>
</reference>
<sequence>MGIWGIFAAAWSLGLTLSDVRFQRLPDWLTLPAFAPACALCVIDPGALWGLVWPAAYLFVGTRIGGGDIKLAVPLGVGAAWCAGLPGVLAAIGVSGLLTACVGMLARSRTVPHGPAMLAAAWGVAGVAGLPV</sequence>
<feature type="domain" description="Prepilin type IV endopeptidase peptidase" evidence="2">
    <location>
        <begin position="7"/>
        <end position="98"/>
    </location>
</feature>
<dbReference type="Proteomes" id="UP001204000">
    <property type="component" value="Unassembled WGS sequence"/>
</dbReference>
<name>A0ABT1G285_9CORY</name>
<dbReference type="EMBL" id="JAMFTQ010000002">
    <property type="protein sequence ID" value="MCP1387163.1"/>
    <property type="molecule type" value="Genomic_DNA"/>
</dbReference>
<keyword evidence="1" id="KW-0472">Membrane</keyword>
<dbReference type="RefSeq" id="WP_253576191.1">
    <property type="nucleotide sequence ID" value="NZ_JAMFTQ010000002.1"/>
</dbReference>
<proteinExistence type="predicted"/>
<dbReference type="InterPro" id="IPR000045">
    <property type="entry name" value="Prepilin_IV_endopep_pep"/>
</dbReference>
<comment type="caution">
    <text evidence="3">The sequence shown here is derived from an EMBL/GenBank/DDBJ whole genome shotgun (WGS) entry which is preliminary data.</text>
</comment>
<keyword evidence="4" id="KW-1185">Reference proteome</keyword>
<dbReference type="Gene3D" id="1.20.120.1220">
    <property type="match status" value="1"/>
</dbReference>
<evidence type="ECO:0000259" key="2">
    <source>
        <dbReference type="Pfam" id="PF01478"/>
    </source>
</evidence>
<protein>
    <submittedName>
        <fullName evidence="3">Prepilin peptidase</fullName>
    </submittedName>
</protein>